<dbReference type="CDD" id="cd17535">
    <property type="entry name" value="REC_NarL-like"/>
    <property type="match status" value="1"/>
</dbReference>
<feature type="region of interest" description="Disordered" evidence="6">
    <location>
        <begin position="218"/>
        <end position="255"/>
    </location>
</feature>
<dbReference type="SUPFAM" id="SSF52172">
    <property type="entry name" value="CheY-like"/>
    <property type="match status" value="1"/>
</dbReference>
<dbReference type="GO" id="GO:0003677">
    <property type="term" value="F:DNA binding"/>
    <property type="evidence" value="ECO:0007669"/>
    <property type="project" value="UniProtKB-KW"/>
</dbReference>
<evidence type="ECO:0000256" key="1">
    <source>
        <dbReference type="ARBA" id="ARBA00022553"/>
    </source>
</evidence>
<feature type="domain" description="Response regulatory" evidence="8">
    <location>
        <begin position="7"/>
        <end position="123"/>
    </location>
</feature>
<evidence type="ECO:0000256" key="3">
    <source>
        <dbReference type="ARBA" id="ARBA00023125"/>
    </source>
</evidence>
<dbReference type="PROSITE" id="PS50110">
    <property type="entry name" value="RESPONSE_REGULATORY"/>
    <property type="match status" value="1"/>
</dbReference>
<keyword evidence="2" id="KW-0805">Transcription regulation</keyword>
<dbReference type="AlphaFoldDB" id="A0A4R7FQW2"/>
<dbReference type="SMART" id="SM00421">
    <property type="entry name" value="HTH_LUXR"/>
    <property type="match status" value="1"/>
</dbReference>
<evidence type="ECO:0000259" key="7">
    <source>
        <dbReference type="PROSITE" id="PS50043"/>
    </source>
</evidence>
<dbReference type="GO" id="GO:0006355">
    <property type="term" value="P:regulation of DNA-templated transcription"/>
    <property type="evidence" value="ECO:0007669"/>
    <property type="project" value="InterPro"/>
</dbReference>
<accession>A0A4R7FQW2</accession>
<gene>
    <name evidence="9" type="ORF">CLV52_0557</name>
</gene>
<dbReference type="SMART" id="SM00448">
    <property type="entry name" value="REC"/>
    <property type="match status" value="1"/>
</dbReference>
<dbReference type="OrthoDB" id="9808843at2"/>
<proteinExistence type="predicted"/>
<evidence type="ECO:0000256" key="2">
    <source>
        <dbReference type="ARBA" id="ARBA00023015"/>
    </source>
</evidence>
<dbReference type="InterPro" id="IPR058245">
    <property type="entry name" value="NreC/VraR/RcsB-like_REC"/>
</dbReference>
<dbReference type="Pfam" id="PF00196">
    <property type="entry name" value="GerE"/>
    <property type="match status" value="1"/>
</dbReference>
<dbReference type="Gene3D" id="3.40.50.2300">
    <property type="match status" value="1"/>
</dbReference>
<dbReference type="PROSITE" id="PS00622">
    <property type="entry name" value="HTH_LUXR_1"/>
    <property type="match status" value="1"/>
</dbReference>
<dbReference type="RefSeq" id="WP_133764635.1">
    <property type="nucleotide sequence ID" value="NZ_BAAARP010000001.1"/>
</dbReference>
<dbReference type="InterPro" id="IPR000792">
    <property type="entry name" value="Tscrpt_reg_LuxR_C"/>
</dbReference>
<dbReference type="PRINTS" id="PR00038">
    <property type="entry name" value="HTHLUXR"/>
</dbReference>
<protein>
    <submittedName>
        <fullName evidence="9">LuxR family two component transcriptional regulator</fullName>
    </submittedName>
</protein>
<evidence type="ECO:0000256" key="5">
    <source>
        <dbReference type="PROSITE-ProRule" id="PRU00169"/>
    </source>
</evidence>
<evidence type="ECO:0000259" key="8">
    <source>
        <dbReference type="PROSITE" id="PS50110"/>
    </source>
</evidence>
<dbReference type="CDD" id="cd06170">
    <property type="entry name" value="LuxR_C_like"/>
    <property type="match status" value="1"/>
</dbReference>
<dbReference type="InterPro" id="IPR039420">
    <property type="entry name" value="WalR-like"/>
</dbReference>
<sequence>MTSHPIRVFLVDDHELVRRGITAFLATAGDIDVVGEAATAAQAVRRIPALAPDVVLLDLRLPDGSGIDVCRAIASTGAATRSIILTAFDDSDAVLAAVVAGAAGFFRKDVTGDRLIDGIRLVTDGASLLDADVIARATRDLHAARGHEDQLLALSERERQVLTLIADGLTNRQIASRLFLAEKTVKNYVSSVLTKLGLHSRTQAAVLRVGSAWHGSGDRDFERGTIEPARLAGRSGPGRSHGEVPRRSGGSTESS</sequence>
<dbReference type="PANTHER" id="PTHR43214">
    <property type="entry name" value="TWO-COMPONENT RESPONSE REGULATOR"/>
    <property type="match status" value="1"/>
</dbReference>
<evidence type="ECO:0000256" key="6">
    <source>
        <dbReference type="SAM" id="MobiDB-lite"/>
    </source>
</evidence>
<dbReference type="InterPro" id="IPR011006">
    <property type="entry name" value="CheY-like_superfamily"/>
</dbReference>
<keyword evidence="4" id="KW-0804">Transcription</keyword>
<feature type="domain" description="HTH luxR-type" evidence="7">
    <location>
        <begin position="147"/>
        <end position="212"/>
    </location>
</feature>
<evidence type="ECO:0000313" key="9">
    <source>
        <dbReference type="EMBL" id="TDS80009.1"/>
    </source>
</evidence>
<keyword evidence="10" id="KW-1185">Reference proteome</keyword>
<dbReference type="EMBL" id="SOAM01000001">
    <property type="protein sequence ID" value="TDS80009.1"/>
    <property type="molecule type" value="Genomic_DNA"/>
</dbReference>
<feature type="modified residue" description="4-aspartylphosphate" evidence="5">
    <location>
        <position position="58"/>
    </location>
</feature>
<dbReference type="PANTHER" id="PTHR43214:SF24">
    <property type="entry name" value="TRANSCRIPTIONAL REGULATORY PROTEIN NARL-RELATED"/>
    <property type="match status" value="1"/>
</dbReference>
<evidence type="ECO:0000256" key="4">
    <source>
        <dbReference type="ARBA" id="ARBA00023163"/>
    </source>
</evidence>
<dbReference type="Pfam" id="PF00072">
    <property type="entry name" value="Response_reg"/>
    <property type="match status" value="1"/>
</dbReference>
<dbReference type="PROSITE" id="PS50043">
    <property type="entry name" value="HTH_LUXR_2"/>
    <property type="match status" value="1"/>
</dbReference>
<keyword evidence="1 5" id="KW-0597">Phosphoprotein</keyword>
<dbReference type="GO" id="GO:0000160">
    <property type="term" value="P:phosphorelay signal transduction system"/>
    <property type="evidence" value="ECO:0007669"/>
    <property type="project" value="InterPro"/>
</dbReference>
<evidence type="ECO:0000313" key="10">
    <source>
        <dbReference type="Proteomes" id="UP000295344"/>
    </source>
</evidence>
<reference evidence="9 10" key="1">
    <citation type="submission" date="2019-03" db="EMBL/GenBank/DDBJ databases">
        <title>Genomic Encyclopedia of Archaeal and Bacterial Type Strains, Phase II (KMG-II): from individual species to whole genera.</title>
        <authorList>
            <person name="Goeker M."/>
        </authorList>
    </citation>
    <scope>NUCLEOTIDE SEQUENCE [LARGE SCALE GENOMIC DNA]</scope>
    <source>
        <strain evidence="9 10">DSM 24782</strain>
    </source>
</reference>
<comment type="caution">
    <text evidence="9">The sequence shown here is derived from an EMBL/GenBank/DDBJ whole genome shotgun (WGS) entry which is preliminary data.</text>
</comment>
<keyword evidence="3" id="KW-0238">DNA-binding</keyword>
<dbReference type="InterPro" id="IPR001789">
    <property type="entry name" value="Sig_transdc_resp-reg_receiver"/>
</dbReference>
<dbReference type="Proteomes" id="UP000295344">
    <property type="component" value="Unassembled WGS sequence"/>
</dbReference>
<name>A0A4R7FQW2_9MICO</name>
<organism evidence="9 10">
    <name type="scientific">Amnibacterium kyonggiense</name>
    <dbReference type="NCBI Taxonomy" id="595671"/>
    <lineage>
        <taxon>Bacteria</taxon>
        <taxon>Bacillati</taxon>
        <taxon>Actinomycetota</taxon>
        <taxon>Actinomycetes</taxon>
        <taxon>Micrococcales</taxon>
        <taxon>Microbacteriaceae</taxon>
        <taxon>Amnibacterium</taxon>
    </lineage>
</organism>